<feature type="non-terminal residue" evidence="2">
    <location>
        <position position="299"/>
    </location>
</feature>
<keyword evidence="1" id="KW-0175">Coiled coil</keyword>
<feature type="coiled-coil region" evidence="1">
    <location>
        <begin position="271"/>
        <end position="298"/>
    </location>
</feature>
<dbReference type="OrthoDB" id="2439404at2759"/>
<evidence type="ECO:0000313" key="2">
    <source>
        <dbReference type="EMBL" id="CAG8732105.1"/>
    </source>
</evidence>
<accession>A0A9N9NH90</accession>
<name>A0A9N9NH90_9GLOM</name>
<dbReference type="EMBL" id="CAJVPS010030985">
    <property type="protein sequence ID" value="CAG8732105.1"/>
    <property type="molecule type" value="Genomic_DNA"/>
</dbReference>
<feature type="non-terminal residue" evidence="2">
    <location>
        <position position="1"/>
    </location>
</feature>
<keyword evidence="3" id="KW-1185">Reference proteome</keyword>
<dbReference type="AlphaFoldDB" id="A0A9N9NH90"/>
<gene>
    <name evidence="2" type="ORF">ALEPTO_LOCUS12663</name>
</gene>
<protein>
    <submittedName>
        <fullName evidence="2">535_t:CDS:1</fullName>
    </submittedName>
</protein>
<dbReference type="Proteomes" id="UP000789508">
    <property type="component" value="Unassembled WGS sequence"/>
</dbReference>
<reference evidence="2" key="1">
    <citation type="submission" date="2021-06" db="EMBL/GenBank/DDBJ databases">
        <authorList>
            <person name="Kallberg Y."/>
            <person name="Tangrot J."/>
            <person name="Rosling A."/>
        </authorList>
    </citation>
    <scope>NUCLEOTIDE SEQUENCE</scope>
    <source>
        <strain evidence="2">FL130A</strain>
    </source>
</reference>
<proteinExistence type="predicted"/>
<evidence type="ECO:0000313" key="3">
    <source>
        <dbReference type="Proteomes" id="UP000789508"/>
    </source>
</evidence>
<comment type="caution">
    <text evidence="2">The sequence shown here is derived from an EMBL/GenBank/DDBJ whole genome shotgun (WGS) entry which is preliminary data.</text>
</comment>
<dbReference type="InterPro" id="IPR036866">
    <property type="entry name" value="RibonucZ/Hydroxyglut_hydro"/>
</dbReference>
<evidence type="ECO:0000256" key="1">
    <source>
        <dbReference type="SAM" id="Coils"/>
    </source>
</evidence>
<sequence>SENHILLLATGKDYSLVGFQEQQIGRDYLKENKNKIKAIMVTNTNWQNVGLLADICREIGSHIPIYTSHPSKLIFPYLFPQLRNKIIVAEKNREWKIGDFVLSFIPLNSYLLGNLGQFLTKSPLQQVIEKEENLSKNFVSPAKRPQGNGEIYLLVGNPEKIEKETQHCLVNFSPEKKATFQFIVGIPPVIGGEMRLARTIDYLYTQSEEVINLSKKEYLSLGVSFYDFKLLLQLLQPLGIITLQNSYKNKNFLAHLPVPDIKKEDAIKIIKKAVERRLNSLTRNYLNLEHDINLEEALI</sequence>
<dbReference type="SUPFAM" id="SSF56281">
    <property type="entry name" value="Metallo-hydrolase/oxidoreductase"/>
    <property type="match status" value="1"/>
</dbReference>
<organism evidence="2 3">
    <name type="scientific">Ambispora leptoticha</name>
    <dbReference type="NCBI Taxonomy" id="144679"/>
    <lineage>
        <taxon>Eukaryota</taxon>
        <taxon>Fungi</taxon>
        <taxon>Fungi incertae sedis</taxon>
        <taxon>Mucoromycota</taxon>
        <taxon>Glomeromycotina</taxon>
        <taxon>Glomeromycetes</taxon>
        <taxon>Archaeosporales</taxon>
        <taxon>Ambisporaceae</taxon>
        <taxon>Ambispora</taxon>
    </lineage>
</organism>